<protein>
    <recommendedName>
        <fullName evidence="1">Dermonecrotic toxin N-terminal domain-containing protein</fullName>
    </recommendedName>
</protein>
<dbReference type="Pfam" id="PF20178">
    <property type="entry name" value="ToxA_N"/>
    <property type="match status" value="1"/>
</dbReference>
<gene>
    <name evidence="2" type="ORF">HU752_018015</name>
</gene>
<dbReference type="InterPro" id="IPR046673">
    <property type="entry name" value="ToxA_N"/>
</dbReference>
<evidence type="ECO:0000313" key="3">
    <source>
        <dbReference type="Proteomes" id="UP000634530"/>
    </source>
</evidence>
<dbReference type="Proteomes" id="UP000634530">
    <property type="component" value="Chromosome"/>
</dbReference>
<dbReference type="KEGG" id="pvw:HU752_018015"/>
<sequence length="1287" mass="147501">MTQALQARAPGLPHARFLGHRLPDWLKGATAQQRAKLRETLIICHQSAAKAHEILTPLKRLDTFAEPILELDLKADHPELRDMQLATLDKRWHRDTVLWQPIYETSPEHSLLEAALYNFESWETRSGAFGSGSAIYLTGKARGLKSRLLPEVLAQRCRQLDLGHKYLQHLRHALDDRNPANEPLAPRNKHQLFITHQHNRFNAELQMAYLSGHLSHECARALEVFLLPYNQNYGKRLICHRVRLLDWVLPGVIHFAADPEDDKGRCAIYFPEHPEYPIQEYSSLLMFQVTLTAHLQSAATRQWVSQLLPIDHQEPLLLEKLKAAMRTSTGPHAKLISLTPWIEEELFEEIHRLRLLHLMSDLGRLAPSAQDVNAAEREQLLDQFQLAGLDLLSSLKDRIPRFKRTLSDPQDILGANTLYQDIHTWSPAERLAGSLHLLNIVETRAGGQVTPRMQSEGRSLPELIRVRSQGHTRLWKPEPGHYRVTPQLPEDQRQANALGLYEWANRHYLLLNQSYYEVRYNERTAHWHILSPTQPTLYAPPLRHNGVGAWRTIHEQVMQWTEPRLIARLSPRAAQLPPPLAQALLPLANSNLPMLRQLHLHSRRTPPLLLDSLKRLWLLHEIDGANLEQPQASLCTELCPPIQAYLGSLLPDLPAQTALRIRKQQSRKFIQYPKGSQWIEIDQAQWLPGLFEHLYQQLEQPATARQRLLRTAHPELPLSFLDDLDFTLHALEETATTLPTLDKEVARALEGIRIARVFEGLHPDWPSAQQSEHLAFALLETLEGWPEDIRLELMEAEPAACRPVQSIGVDTSLNYRQLRKRNGLYEIQDRKGQTLWTENDFYAALWRALPNLAQGDLSKRQAISLDVDQTTAHFKRALFRQASRLRGQVPAVRTLDRLLEPPITATAAPLPVQFAVPGRVVSGLQLRDNGIYWNLNPRPLANHAHRHYIFEHYRYYPVIWSPEGWRLVNAGNPYGFYQPLLQRRSPRDPRWTLHHPDRKRSLLVQPQSLPVPEDKGPRNAKLQKKMFTEAQRQRLLAPKSYRSCLNSPLAYDRVDNARYPLRDLDGQPLIITALHYSSATGASQSLARAQQLLPYLGQGVEVAQLYESKLSIRRLRTRHLRSVDESHLIGRFHVTARHAMAPGELLGIYGGMLIPLLVCHHRRDPFATWVQEDRSLELLRCRDGQPHTARPCLTGDNILSRINTIFEYEDGIPVRQAQAGYNVEAVAFPVEVRAPVGCLEGNRYFIIALFTSRTVRIDEELRMNHGYTWEQIQTLYHTPPAASDQPG</sequence>
<feature type="domain" description="Dermonecrotic toxin N-terminal" evidence="1">
    <location>
        <begin position="58"/>
        <end position="310"/>
    </location>
</feature>
<reference evidence="2 3" key="1">
    <citation type="journal article" date="2020" name="Microorganisms">
        <title>Reliable Identification of Environmental Pseudomonas Isolates Using the rpoD Gene.</title>
        <authorList>
            <consortium name="The Broad Institute Genome Sequencing Platform"/>
            <person name="Girard L."/>
            <person name="Lood C."/>
            <person name="Rokni-Zadeh H."/>
            <person name="van Noort V."/>
            <person name="Lavigne R."/>
            <person name="De Mot R."/>
        </authorList>
    </citation>
    <scope>NUCLEOTIDE SEQUENCE [LARGE SCALE GENOMIC DNA]</scope>
    <source>
        <strain evidence="2 3">RW8P3</strain>
    </source>
</reference>
<proteinExistence type="predicted"/>
<dbReference type="EMBL" id="CP077093">
    <property type="protein sequence ID" value="QXI25867.1"/>
    <property type="molecule type" value="Genomic_DNA"/>
</dbReference>
<reference evidence="2 3" key="2">
    <citation type="journal article" date="2021" name="Microorganisms">
        <title>The Ever-Expanding Pseudomonas Genus: Description of 43 New Species and Partition of the Pseudomonas putida Group.</title>
        <authorList>
            <person name="Girard L."/>
            <person name="Lood C."/>
            <person name="Hofte M."/>
            <person name="Vandamme P."/>
            <person name="Rokni-Zadeh H."/>
            <person name="van Noort V."/>
            <person name="Lavigne R."/>
            <person name="De Mot R."/>
        </authorList>
    </citation>
    <scope>NUCLEOTIDE SEQUENCE [LARGE SCALE GENOMIC DNA]</scope>
    <source>
        <strain evidence="2 3">RW8P3</strain>
    </source>
</reference>
<name>A0A9E6PFG5_9PSED</name>
<accession>A0A9E6PFG5</accession>
<organism evidence="2 3">
    <name type="scientific">Pseudomonas vanderleydeniana</name>
    <dbReference type="NCBI Taxonomy" id="2745495"/>
    <lineage>
        <taxon>Bacteria</taxon>
        <taxon>Pseudomonadati</taxon>
        <taxon>Pseudomonadota</taxon>
        <taxon>Gammaproteobacteria</taxon>
        <taxon>Pseudomonadales</taxon>
        <taxon>Pseudomonadaceae</taxon>
        <taxon>Pseudomonas</taxon>
    </lineage>
</organism>
<dbReference type="RefSeq" id="WP_186684800.1">
    <property type="nucleotide sequence ID" value="NZ_CP077093.1"/>
</dbReference>
<evidence type="ECO:0000313" key="2">
    <source>
        <dbReference type="EMBL" id="QXI25867.1"/>
    </source>
</evidence>
<evidence type="ECO:0000259" key="1">
    <source>
        <dbReference type="Pfam" id="PF20178"/>
    </source>
</evidence>
<keyword evidence="3" id="KW-1185">Reference proteome</keyword>